<evidence type="ECO:0000313" key="1">
    <source>
        <dbReference type="EMBL" id="MPC64468.1"/>
    </source>
</evidence>
<reference evidence="1 2" key="1">
    <citation type="submission" date="2019-05" db="EMBL/GenBank/DDBJ databases">
        <title>Another draft genome of Portunus trituberculatus and its Hox gene families provides insights of decapod evolution.</title>
        <authorList>
            <person name="Jeong J.-H."/>
            <person name="Song I."/>
            <person name="Kim S."/>
            <person name="Choi T."/>
            <person name="Kim D."/>
            <person name="Ryu S."/>
            <person name="Kim W."/>
        </authorList>
    </citation>
    <scope>NUCLEOTIDE SEQUENCE [LARGE SCALE GENOMIC DNA]</scope>
    <source>
        <tissue evidence="1">Muscle</tissue>
    </source>
</reference>
<dbReference type="Proteomes" id="UP000324222">
    <property type="component" value="Unassembled WGS sequence"/>
</dbReference>
<evidence type="ECO:0000313" key="2">
    <source>
        <dbReference type="Proteomes" id="UP000324222"/>
    </source>
</evidence>
<dbReference type="AlphaFoldDB" id="A0A5B7H5T3"/>
<accession>A0A5B7H5T3</accession>
<protein>
    <submittedName>
        <fullName evidence="1">Uncharacterized protein</fullName>
    </submittedName>
</protein>
<proteinExistence type="predicted"/>
<gene>
    <name evidence="1" type="ORF">E2C01_058585</name>
</gene>
<comment type="caution">
    <text evidence="1">The sequence shown here is derived from an EMBL/GenBank/DDBJ whole genome shotgun (WGS) entry which is preliminary data.</text>
</comment>
<keyword evidence="2" id="KW-1185">Reference proteome</keyword>
<dbReference type="EMBL" id="VSRR010022140">
    <property type="protein sequence ID" value="MPC64468.1"/>
    <property type="molecule type" value="Genomic_DNA"/>
</dbReference>
<name>A0A5B7H5T3_PORTR</name>
<sequence>MILVGTRQEYEKETDQTIQRVKPSERPIRNIVTKLTTVFLAGVVTVTDLTTRRIKDMKGSEC</sequence>
<organism evidence="1 2">
    <name type="scientific">Portunus trituberculatus</name>
    <name type="common">Swimming crab</name>
    <name type="synonym">Neptunus trituberculatus</name>
    <dbReference type="NCBI Taxonomy" id="210409"/>
    <lineage>
        <taxon>Eukaryota</taxon>
        <taxon>Metazoa</taxon>
        <taxon>Ecdysozoa</taxon>
        <taxon>Arthropoda</taxon>
        <taxon>Crustacea</taxon>
        <taxon>Multicrustacea</taxon>
        <taxon>Malacostraca</taxon>
        <taxon>Eumalacostraca</taxon>
        <taxon>Eucarida</taxon>
        <taxon>Decapoda</taxon>
        <taxon>Pleocyemata</taxon>
        <taxon>Brachyura</taxon>
        <taxon>Eubrachyura</taxon>
        <taxon>Portunoidea</taxon>
        <taxon>Portunidae</taxon>
        <taxon>Portuninae</taxon>
        <taxon>Portunus</taxon>
    </lineage>
</organism>